<feature type="region of interest" description="Disordered" evidence="1">
    <location>
        <begin position="1"/>
        <end position="21"/>
    </location>
</feature>
<dbReference type="AlphaFoldDB" id="A0A0A8Y709"/>
<proteinExistence type="predicted"/>
<dbReference type="EMBL" id="GBRH01275989">
    <property type="protein sequence ID" value="JAD21906.1"/>
    <property type="molecule type" value="Transcribed_RNA"/>
</dbReference>
<accession>A0A0A8Y709</accession>
<feature type="compositionally biased region" description="Basic residues" evidence="1">
    <location>
        <begin position="1"/>
        <end position="12"/>
    </location>
</feature>
<reference evidence="2" key="1">
    <citation type="submission" date="2014-09" db="EMBL/GenBank/DDBJ databases">
        <authorList>
            <person name="Magalhaes I.L.F."/>
            <person name="Oliveira U."/>
            <person name="Santos F.R."/>
            <person name="Vidigal T.H.D.A."/>
            <person name="Brescovit A.D."/>
            <person name="Santos A.J."/>
        </authorList>
    </citation>
    <scope>NUCLEOTIDE SEQUENCE</scope>
    <source>
        <tissue evidence="2">Shoot tissue taken approximately 20 cm above the soil surface</tissue>
    </source>
</reference>
<organism evidence="2">
    <name type="scientific">Arundo donax</name>
    <name type="common">Giant reed</name>
    <name type="synonym">Donax arundinaceus</name>
    <dbReference type="NCBI Taxonomy" id="35708"/>
    <lineage>
        <taxon>Eukaryota</taxon>
        <taxon>Viridiplantae</taxon>
        <taxon>Streptophyta</taxon>
        <taxon>Embryophyta</taxon>
        <taxon>Tracheophyta</taxon>
        <taxon>Spermatophyta</taxon>
        <taxon>Magnoliopsida</taxon>
        <taxon>Liliopsida</taxon>
        <taxon>Poales</taxon>
        <taxon>Poaceae</taxon>
        <taxon>PACMAD clade</taxon>
        <taxon>Arundinoideae</taxon>
        <taxon>Arundineae</taxon>
        <taxon>Arundo</taxon>
    </lineage>
</organism>
<reference evidence="2" key="2">
    <citation type="journal article" date="2015" name="Data Brief">
        <title>Shoot transcriptome of the giant reed, Arundo donax.</title>
        <authorList>
            <person name="Barrero R.A."/>
            <person name="Guerrero F.D."/>
            <person name="Moolhuijzen P."/>
            <person name="Goolsby J.A."/>
            <person name="Tidwell J."/>
            <person name="Bellgard S.E."/>
            <person name="Bellgard M.I."/>
        </authorList>
    </citation>
    <scope>NUCLEOTIDE SEQUENCE</scope>
    <source>
        <tissue evidence="2">Shoot tissue taken approximately 20 cm above the soil surface</tissue>
    </source>
</reference>
<sequence length="21" mass="2364">MNIAKTRARHHKSASEITAIK</sequence>
<evidence type="ECO:0000256" key="1">
    <source>
        <dbReference type="SAM" id="MobiDB-lite"/>
    </source>
</evidence>
<protein>
    <submittedName>
        <fullName evidence="2">Uncharacterized protein</fullName>
    </submittedName>
</protein>
<name>A0A0A8Y709_ARUDO</name>
<evidence type="ECO:0000313" key="2">
    <source>
        <dbReference type="EMBL" id="JAD21906.1"/>
    </source>
</evidence>